<dbReference type="InterPro" id="IPR051564">
    <property type="entry name" value="LRR_receptor-like_kinase"/>
</dbReference>
<dbReference type="PANTHER" id="PTHR48055:SF22">
    <property type="entry name" value="LEUCINE-RICH REPEAT RECEPTOR-LIKE SERINE_THREONINE_TYROSINE-PROTEIN KINASE SOBIR1"/>
    <property type="match status" value="1"/>
</dbReference>
<keyword evidence="8" id="KW-0675">Receptor</keyword>
<feature type="transmembrane region" description="Helical" evidence="11">
    <location>
        <begin position="120"/>
        <end position="146"/>
    </location>
</feature>
<dbReference type="GO" id="GO:0004672">
    <property type="term" value="F:protein kinase activity"/>
    <property type="evidence" value="ECO:0007669"/>
    <property type="project" value="InterPro"/>
</dbReference>
<dbReference type="Gene3D" id="1.10.510.10">
    <property type="entry name" value="Transferase(Phosphotransferase) domain 1"/>
    <property type="match status" value="2"/>
</dbReference>
<dbReference type="AlphaFoldDB" id="A0AAQ3U0A2"/>
<evidence type="ECO:0000256" key="2">
    <source>
        <dbReference type="ARBA" id="ARBA00022614"/>
    </source>
</evidence>
<name>A0AAQ3U0A2_PASNO</name>
<keyword evidence="7 11" id="KW-0472">Membrane</keyword>
<evidence type="ECO:0000256" key="3">
    <source>
        <dbReference type="ARBA" id="ARBA00022692"/>
    </source>
</evidence>
<sequence length="532" mass="58247">MASAASSTRGKPLLVLVSVVTLLLVLVTAVECYDGRHGVTRSALARRPRLGTGVGTTRHVHHRRTTVPHRYVLAEKSGSNTTAGAKNRTSPASNATALAPAPAPEPSRRHRSHRHRVRNWIIGFVVGSVAGVISGLVLSVLFRLALNCIRGRYRSRTGVTIFTPKLIRRPEHLAFLEKDDGLASLSVIGAGGCGEVYKAPLPVERDGEPPRFIAIKKIKKQSNDTPNNLSDEESRQLDKWSRQIQSEIRTVGYIRHRNLLPLAAHVPRPDCHYLVYEYMKNGSLHSALKGGEDGVAGAGLSWPARLRVAVGVAAGLEYLHVSHHPQIIHRDLKPANILLDDDLEPRIADFGLAKAMPDAHTHVTASNVAGTLGYIAPEYHQTLQFTAKCDVYSFGVILAVLVTGKEPSDSFFTETDEVVGLVKWLRRVMLAGEHMTAIDPAIAGAGNEEQIVLVLRIAMFCLAEDPKERPSAKEVRCMLSQIKDEDLHVSHHTHIINCNLKLSNILLDGLHTRITDYGLAKVMSEEDTHIGT</sequence>
<keyword evidence="5" id="KW-0677">Repeat</keyword>
<dbReference type="PROSITE" id="PS50011">
    <property type="entry name" value="PROTEIN_KINASE_DOM"/>
    <property type="match status" value="1"/>
</dbReference>
<gene>
    <name evidence="14" type="ORF">U9M48_028898</name>
</gene>
<comment type="subcellular location">
    <subcellularLocation>
        <location evidence="1">Membrane</location>
        <topology evidence="1">Single-pass membrane protein</topology>
    </subcellularLocation>
</comment>
<evidence type="ECO:0000256" key="10">
    <source>
        <dbReference type="SAM" id="MobiDB-lite"/>
    </source>
</evidence>
<dbReference type="GO" id="GO:0005524">
    <property type="term" value="F:ATP binding"/>
    <property type="evidence" value="ECO:0007669"/>
    <property type="project" value="InterPro"/>
</dbReference>
<dbReference type="CDD" id="cd14066">
    <property type="entry name" value="STKc_IRAK"/>
    <property type="match status" value="1"/>
</dbReference>
<evidence type="ECO:0000256" key="7">
    <source>
        <dbReference type="ARBA" id="ARBA00023136"/>
    </source>
</evidence>
<dbReference type="PANTHER" id="PTHR48055">
    <property type="entry name" value="LEUCINE-RICH REPEAT RECEPTOR PROTEIN KINASE EMS1"/>
    <property type="match status" value="1"/>
</dbReference>
<accession>A0AAQ3U0A2</accession>
<keyword evidence="6 11" id="KW-1133">Transmembrane helix</keyword>
<keyword evidence="9" id="KW-0325">Glycoprotein</keyword>
<evidence type="ECO:0000313" key="15">
    <source>
        <dbReference type="Proteomes" id="UP001341281"/>
    </source>
</evidence>
<evidence type="ECO:0000256" key="9">
    <source>
        <dbReference type="ARBA" id="ARBA00023180"/>
    </source>
</evidence>
<evidence type="ECO:0000256" key="12">
    <source>
        <dbReference type="SAM" id="SignalP"/>
    </source>
</evidence>
<evidence type="ECO:0000259" key="13">
    <source>
        <dbReference type="PROSITE" id="PS50011"/>
    </source>
</evidence>
<evidence type="ECO:0000313" key="14">
    <source>
        <dbReference type="EMBL" id="WVZ81532.1"/>
    </source>
</evidence>
<dbReference type="PROSITE" id="PS00108">
    <property type="entry name" value="PROTEIN_KINASE_ST"/>
    <property type="match status" value="1"/>
</dbReference>
<feature type="compositionally biased region" description="Polar residues" evidence="10">
    <location>
        <begin position="77"/>
        <end position="89"/>
    </location>
</feature>
<dbReference type="InterPro" id="IPR011009">
    <property type="entry name" value="Kinase-like_dom_sf"/>
</dbReference>
<proteinExistence type="predicted"/>
<dbReference type="EMBL" id="CP144750">
    <property type="protein sequence ID" value="WVZ81532.1"/>
    <property type="molecule type" value="Genomic_DNA"/>
</dbReference>
<dbReference type="Pfam" id="PF00069">
    <property type="entry name" value="Pkinase"/>
    <property type="match status" value="1"/>
</dbReference>
<dbReference type="SUPFAM" id="SSF56112">
    <property type="entry name" value="Protein kinase-like (PK-like)"/>
    <property type="match status" value="2"/>
</dbReference>
<dbReference type="GO" id="GO:0016020">
    <property type="term" value="C:membrane"/>
    <property type="evidence" value="ECO:0007669"/>
    <property type="project" value="UniProtKB-SubCell"/>
</dbReference>
<dbReference type="FunFam" id="1.10.510.10:FF:000479">
    <property type="entry name" value="Leucine-rich repeat receptor-like protein kinase"/>
    <property type="match status" value="1"/>
</dbReference>
<dbReference type="SMART" id="SM00220">
    <property type="entry name" value="S_TKc"/>
    <property type="match status" value="1"/>
</dbReference>
<feature type="compositionally biased region" description="Low complexity" evidence="10">
    <location>
        <begin position="90"/>
        <end position="100"/>
    </location>
</feature>
<keyword evidence="15" id="KW-1185">Reference proteome</keyword>
<evidence type="ECO:0000256" key="1">
    <source>
        <dbReference type="ARBA" id="ARBA00004167"/>
    </source>
</evidence>
<feature type="signal peptide" evidence="12">
    <location>
        <begin position="1"/>
        <end position="29"/>
    </location>
</feature>
<evidence type="ECO:0000256" key="11">
    <source>
        <dbReference type="SAM" id="Phobius"/>
    </source>
</evidence>
<reference evidence="14 15" key="1">
    <citation type="submission" date="2024-02" db="EMBL/GenBank/DDBJ databases">
        <title>High-quality chromosome-scale genome assembly of Pensacola bahiagrass (Paspalum notatum Flugge var. saurae).</title>
        <authorList>
            <person name="Vega J.M."/>
            <person name="Podio M."/>
            <person name="Orjuela J."/>
            <person name="Siena L.A."/>
            <person name="Pessino S.C."/>
            <person name="Combes M.C."/>
            <person name="Mariac C."/>
            <person name="Albertini E."/>
            <person name="Pupilli F."/>
            <person name="Ortiz J.P.A."/>
            <person name="Leblanc O."/>
        </authorList>
    </citation>
    <scope>NUCLEOTIDE SEQUENCE [LARGE SCALE GENOMIC DNA]</scope>
    <source>
        <strain evidence="14">R1</strain>
        <tissue evidence="14">Leaf</tissue>
    </source>
</reference>
<evidence type="ECO:0000256" key="4">
    <source>
        <dbReference type="ARBA" id="ARBA00022729"/>
    </source>
</evidence>
<dbReference type="Gene3D" id="3.30.200.20">
    <property type="entry name" value="Phosphorylase Kinase, domain 1"/>
    <property type="match status" value="1"/>
</dbReference>
<feature type="chain" id="PRO_5042970784" description="Protein kinase domain-containing protein" evidence="12">
    <location>
        <begin position="30"/>
        <end position="532"/>
    </location>
</feature>
<evidence type="ECO:0000256" key="5">
    <source>
        <dbReference type="ARBA" id="ARBA00022737"/>
    </source>
</evidence>
<evidence type="ECO:0000256" key="6">
    <source>
        <dbReference type="ARBA" id="ARBA00022989"/>
    </source>
</evidence>
<dbReference type="InterPro" id="IPR008271">
    <property type="entry name" value="Ser/Thr_kinase_AS"/>
</dbReference>
<dbReference type="Proteomes" id="UP001341281">
    <property type="component" value="Chromosome 06"/>
</dbReference>
<feature type="domain" description="Protein kinase" evidence="13">
    <location>
        <begin position="182"/>
        <end position="495"/>
    </location>
</feature>
<feature type="region of interest" description="Disordered" evidence="10">
    <location>
        <begin position="75"/>
        <end position="112"/>
    </location>
</feature>
<keyword evidence="3 11" id="KW-0812">Transmembrane</keyword>
<dbReference type="InterPro" id="IPR000719">
    <property type="entry name" value="Prot_kinase_dom"/>
</dbReference>
<protein>
    <recommendedName>
        <fullName evidence="13">Protein kinase domain-containing protein</fullName>
    </recommendedName>
</protein>
<evidence type="ECO:0000256" key="8">
    <source>
        <dbReference type="ARBA" id="ARBA00023170"/>
    </source>
</evidence>
<keyword evidence="2" id="KW-0433">Leucine-rich repeat</keyword>
<keyword evidence="4 12" id="KW-0732">Signal</keyword>
<organism evidence="14 15">
    <name type="scientific">Paspalum notatum var. saurae</name>
    <dbReference type="NCBI Taxonomy" id="547442"/>
    <lineage>
        <taxon>Eukaryota</taxon>
        <taxon>Viridiplantae</taxon>
        <taxon>Streptophyta</taxon>
        <taxon>Embryophyta</taxon>
        <taxon>Tracheophyta</taxon>
        <taxon>Spermatophyta</taxon>
        <taxon>Magnoliopsida</taxon>
        <taxon>Liliopsida</taxon>
        <taxon>Poales</taxon>
        <taxon>Poaceae</taxon>
        <taxon>PACMAD clade</taxon>
        <taxon>Panicoideae</taxon>
        <taxon>Andropogonodae</taxon>
        <taxon>Paspaleae</taxon>
        <taxon>Paspalinae</taxon>
        <taxon>Paspalum</taxon>
    </lineage>
</organism>